<dbReference type="Proteomes" id="UP000636800">
    <property type="component" value="Chromosome 12"/>
</dbReference>
<dbReference type="EMBL" id="JADCNM010000012">
    <property type="protein sequence ID" value="KAG0460311.1"/>
    <property type="molecule type" value="Genomic_DNA"/>
</dbReference>
<evidence type="ECO:0000313" key="4">
    <source>
        <dbReference type="Proteomes" id="UP000636800"/>
    </source>
</evidence>
<organism evidence="3 5">
    <name type="scientific">Vanilla planifolia</name>
    <name type="common">Vanilla</name>
    <dbReference type="NCBI Taxonomy" id="51239"/>
    <lineage>
        <taxon>Eukaryota</taxon>
        <taxon>Viridiplantae</taxon>
        <taxon>Streptophyta</taxon>
        <taxon>Embryophyta</taxon>
        <taxon>Tracheophyta</taxon>
        <taxon>Spermatophyta</taxon>
        <taxon>Magnoliopsida</taxon>
        <taxon>Liliopsida</taxon>
        <taxon>Asparagales</taxon>
        <taxon>Orchidaceae</taxon>
        <taxon>Vanilloideae</taxon>
        <taxon>Vanilleae</taxon>
        <taxon>Vanilla</taxon>
    </lineage>
</organism>
<evidence type="ECO:0000256" key="1">
    <source>
        <dbReference type="SAM" id="SignalP"/>
    </source>
</evidence>
<dbReference type="EMBL" id="JADCNL010000012">
    <property type="protein sequence ID" value="KAG0458574.1"/>
    <property type="molecule type" value="Genomic_DNA"/>
</dbReference>
<comment type="caution">
    <text evidence="3">The sequence shown here is derived from an EMBL/GenBank/DDBJ whole genome shotgun (WGS) entry which is preliminary data.</text>
</comment>
<name>A0A835PTY5_VANPL</name>
<dbReference type="Proteomes" id="UP000639772">
    <property type="component" value="Chromosome 12"/>
</dbReference>
<dbReference type="AlphaFoldDB" id="A0A835PTY5"/>
<evidence type="ECO:0000313" key="5">
    <source>
        <dbReference type="Proteomes" id="UP000639772"/>
    </source>
</evidence>
<accession>A0A835PTY5</accession>
<feature type="signal peptide" evidence="1">
    <location>
        <begin position="1"/>
        <end position="17"/>
    </location>
</feature>
<gene>
    <name evidence="3" type="ORF">HPP92_023439</name>
    <name evidence="2" type="ORF">HPP92_023731</name>
</gene>
<evidence type="ECO:0000313" key="2">
    <source>
        <dbReference type="EMBL" id="KAG0458574.1"/>
    </source>
</evidence>
<dbReference type="OrthoDB" id="1988690at2759"/>
<proteinExistence type="predicted"/>
<keyword evidence="4" id="KW-1185">Reference proteome</keyword>
<protein>
    <submittedName>
        <fullName evidence="3">Uncharacterized protein</fullName>
    </submittedName>
</protein>
<reference evidence="4 5" key="1">
    <citation type="journal article" date="2020" name="Nat. Food">
        <title>A phased Vanilla planifolia genome enables genetic improvement of flavour and production.</title>
        <authorList>
            <person name="Hasing T."/>
            <person name="Tang H."/>
            <person name="Brym M."/>
            <person name="Khazi F."/>
            <person name="Huang T."/>
            <person name="Chambers A.H."/>
        </authorList>
    </citation>
    <scope>NUCLEOTIDE SEQUENCE [LARGE SCALE GENOMIC DNA]</scope>
    <source>
        <tissue evidence="3">Leaf</tissue>
    </source>
</reference>
<evidence type="ECO:0000313" key="3">
    <source>
        <dbReference type="EMBL" id="KAG0460311.1"/>
    </source>
</evidence>
<sequence>MEHQLILFLLLIFSSQTLRVRFLLPRNAPSGLTTTSMHLSYLIFDEHINEGDIHWAQKPKMKEKKQELAVSKAENVELQADYFAFPIHKKIPSPPPPIYRAAIASHRRLVEAAALTG</sequence>
<feature type="chain" id="PRO_5033642903" evidence="1">
    <location>
        <begin position="18"/>
        <end position="117"/>
    </location>
</feature>
<keyword evidence="1" id="KW-0732">Signal</keyword>